<feature type="domain" description="Rad21/Rec8-like protein C-terminal eukaryotic" evidence="1">
    <location>
        <begin position="29"/>
        <end position="65"/>
    </location>
</feature>
<dbReference type="InterPro" id="IPR036390">
    <property type="entry name" value="WH_DNA-bd_sf"/>
</dbReference>
<dbReference type="AlphaFoldDB" id="A0A820LR52"/>
<sequence length="97" mass="11040">KQKQKAIDDILNLADNSNGGSFNQFLKRADITQIQVARLFGLLLVLCGEGRIKVYQKEPYGEIIIFINDAYNPMKQIVPDIQNQSHVETMESDDSHF</sequence>
<feature type="non-terminal residue" evidence="2">
    <location>
        <position position="1"/>
    </location>
</feature>
<reference evidence="2" key="1">
    <citation type="submission" date="2021-02" db="EMBL/GenBank/DDBJ databases">
        <authorList>
            <person name="Nowell W R."/>
        </authorList>
    </citation>
    <scope>NUCLEOTIDE SEQUENCE</scope>
</reference>
<gene>
    <name evidence="2" type="ORF">OTI717_LOCUS43862</name>
</gene>
<dbReference type="Gene3D" id="1.10.10.580">
    <property type="entry name" value="Structural maintenance of chromosome 1. Chain E"/>
    <property type="match status" value="1"/>
</dbReference>
<evidence type="ECO:0000259" key="1">
    <source>
        <dbReference type="Pfam" id="PF04824"/>
    </source>
</evidence>
<dbReference type="SUPFAM" id="SSF46785">
    <property type="entry name" value="Winged helix' DNA-binding domain"/>
    <property type="match status" value="1"/>
</dbReference>
<dbReference type="InterPro" id="IPR006909">
    <property type="entry name" value="Rad21/Rec8_C_eu"/>
</dbReference>
<dbReference type="Pfam" id="PF04824">
    <property type="entry name" value="Rad21_Rec8"/>
    <property type="match status" value="1"/>
</dbReference>
<dbReference type="Proteomes" id="UP000663823">
    <property type="component" value="Unassembled WGS sequence"/>
</dbReference>
<dbReference type="EMBL" id="CAJOAX010067195">
    <property type="protein sequence ID" value="CAF4361447.1"/>
    <property type="molecule type" value="Genomic_DNA"/>
</dbReference>
<dbReference type="InterPro" id="IPR023093">
    <property type="entry name" value="ScpA-like_C"/>
</dbReference>
<evidence type="ECO:0000313" key="3">
    <source>
        <dbReference type="Proteomes" id="UP000663823"/>
    </source>
</evidence>
<name>A0A820LR52_9BILA</name>
<accession>A0A820LR52</accession>
<protein>
    <recommendedName>
        <fullName evidence="1">Rad21/Rec8-like protein C-terminal eukaryotic domain-containing protein</fullName>
    </recommendedName>
</protein>
<proteinExistence type="predicted"/>
<evidence type="ECO:0000313" key="2">
    <source>
        <dbReference type="EMBL" id="CAF4361447.1"/>
    </source>
</evidence>
<organism evidence="2 3">
    <name type="scientific">Rotaria sordida</name>
    <dbReference type="NCBI Taxonomy" id="392033"/>
    <lineage>
        <taxon>Eukaryota</taxon>
        <taxon>Metazoa</taxon>
        <taxon>Spiralia</taxon>
        <taxon>Gnathifera</taxon>
        <taxon>Rotifera</taxon>
        <taxon>Eurotatoria</taxon>
        <taxon>Bdelloidea</taxon>
        <taxon>Philodinida</taxon>
        <taxon>Philodinidae</taxon>
        <taxon>Rotaria</taxon>
    </lineage>
</organism>
<comment type="caution">
    <text evidence="2">The sequence shown here is derived from an EMBL/GenBank/DDBJ whole genome shotgun (WGS) entry which is preliminary data.</text>
</comment>